<gene>
    <name evidence="5" type="ORF">C4886_05875</name>
</gene>
<dbReference type="Proteomes" id="UP000253208">
    <property type="component" value="Unassembled WGS sequence"/>
</dbReference>
<proteinExistence type="inferred from homology"/>
<sequence>MSKYSTKLLGFGDNVVDIYDHLKTMYPGGNCVNVSVYGKMAGCEKTAYMGYFGDDDRAELIMDTLEKIGVETVKCRQLHGENGYSRITLKDGDREFLDFNDGGIRGKTPYILDRFDLEYMKGFDVVHSGNYSFTEEELHKIKEAGIPVSFDFSDDSTEEYYEKTAPEVTYAFCSFDGTDQEAEEHLKKIISMGPKLAMASRGARGCILYDGRNFYRQPAAPLTEVKDTLGAGDSLIASFLTGYIGRMKNGMAEETAICESLEEAAAFAAGICGMEGAFGYGKKYE</sequence>
<dbReference type="PANTHER" id="PTHR43085">
    <property type="entry name" value="HEXOKINASE FAMILY MEMBER"/>
    <property type="match status" value="1"/>
</dbReference>
<protein>
    <submittedName>
        <fullName evidence="5">Carbohydrate kinase</fullName>
    </submittedName>
</protein>
<keyword evidence="3 5" id="KW-0418">Kinase</keyword>
<dbReference type="GO" id="GO:0016301">
    <property type="term" value="F:kinase activity"/>
    <property type="evidence" value="ECO:0007669"/>
    <property type="project" value="UniProtKB-KW"/>
</dbReference>
<evidence type="ECO:0000313" key="5">
    <source>
        <dbReference type="EMBL" id="RCH44972.1"/>
    </source>
</evidence>
<name>A0A367G2M6_9FIRM</name>
<dbReference type="Gene3D" id="3.40.1190.20">
    <property type="match status" value="1"/>
</dbReference>
<dbReference type="InterPro" id="IPR011611">
    <property type="entry name" value="PfkB_dom"/>
</dbReference>
<dbReference type="AlphaFoldDB" id="A0A367G2M6"/>
<reference evidence="5 6" key="1">
    <citation type="submission" date="2018-02" db="EMBL/GenBank/DDBJ databases">
        <title>Complete genome sequencing of Faecalibacterium prausnitzii strains isolated from the human gut.</title>
        <authorList>
            <person name="Fitzgerald B.C."/>
            <person name="Shkoporov A.N."/>
            <person name="Ross P.R."/>
            <person name="Hill C."/>
        </authorList>
    </citation>
    <scope>NUCLEOTIDE SEQUENCE [LARGE SCALE GENOMIC DNA]</scope>
    <source>
        <strain evidence="5 6">APC942/31-1</strain>
    </source>
</reference>
<dbReference type="InterPro" id="IPR029056">
    <property type="entry name" value="Ribokinase-like"/>
</dbReference>
<evidence type="ECO:0000256" key="3">
    <source>
        <dbReference type="ARBA" id="ARBA00022777"/>
    </source>
</evidence>
<evidence type="ECO:0000256" key="2">
    <source>
        <dbReference type="ARBA" id="ARBA00022679"/>
    </source>
</evidence>
<evidence type="ECO:0000313" key="6">
    <source>
        <dbReference type="Proteomes" id="UP000253208"/>
    </source>
</evidence>
<comment type="caution">
    <text evidence="5">The sequence shown here is derived from an EMBL/GenBank/DDBJ whole genome shotgun (WGS) entry which is preliminary data.</text>
</comment>
<dbReference type="SUPFAM" id="SSF53613">
    <property type="entry name" value="Ribokinase-like"/>
    <property type="match status" value="1"/>
</dbReference>
<evidence type="ECO:0000259" key="4">
    <source>
        <dbReference type="Pfam" id="PF00294"/>
    </source>
</evidence>
<dbReference type="RefSeq" id="WP_114001933.1">
    <property type="nucleotide sequence ID" value="NZ_PSQG01000006.1"/>
</dbReference>
<dbReference type="InterPro" id="IPR050306">
    <property type="entry name" value="PfkB_Carbo_kinase"/>
</dbReference>
<feature type="domain" description="Carbohydrate kinase PfkB" evidence="4">
    <location>
        <begin position="24"/>
        <end position="269"/>
    </location>
</feature>
<dbReference type="PANTHER" id="PTHR43085:SF41">
    <property type="entry name" value="FRUCTOSELYSINE 6-KINASE"/>
    <property type="match status" value="1"/>
</dbReference>
<dbReference type="EMBL" id="PSQG01000006">
    <property type="protein sequence ID" value="RCH44972.1"/>
    <property type="molecule type" value="Genomic_DNA"/>
</dbReference>
<organism evidence="5 6">
    <name type="scientific">Blautia obeum</name>
    <dbReference type="NCBI Taxonomy" id="40520"/>
    <lineage>
        <taxon>Bacteria</taxon>
        <taxon>Bacillati</taxon>
        <taxon>Bacillota</taxon>
        <taxon>Clostridia</taxon>
        <taxon>Lachnospirales</taxon>
        <taxon>Lachnospiraceae</taxon>
        <taxon>Blautia</taxon>
    </lineage>
</organism>
<keyword evidence="2" id="KW-0808">Transferase</keyword>
<comment type="similarity">
    <text evidence="1">Belongs to the carbohydrate kinase PfkB family.</text>
</comment>
<accession>A0A367G2M6</accession>
<evidence type="ECO:0000256" key="1">
    <source>
        <dbReference type="ARBA" id="ARBA00010688"/>
    </source>
</evidence>
<dbReference type="Pfam" id="PF00294">
    <property type="entry name" value="PfkB"/>
    <property type="match status" value="1"/>
</dbReference>